<evidence type="ECO:0000256" key="1">
    <source>
        <dbReference type="SAM" id="MobiDB-lite"/>
    </source>
</evidence>
<dbReference type="EMBL" id="QJNS01000354">
    <property type="protein sequence ID" value="RYO78941.1"/>
    <property type="molecule type" value="Genomic_DNA"/>
</dbReference>
<gene>
    <name evidence="2" type="ORF">DL762_008420</name>
</gene>
<feature type="region of interest" description="Disordered" evidence="1">
    <location>
        <begin position="211"/>
        <end position="242"/>
    </location>
</feature>
<sequence>MADYGTILGDPSITFNLLQQFNEGDNRRAEPTYHSMPSESLIELLLEWENKTYSFSEIGKYRVHRSPLGGAAPGTILIYRIAAECIPLFTAASGNEESPTRWVKEKRSTWLTFSGNTSNTSGRCGRRPRECLLASGRESEVLAPIINNEMQIVRSWENTRQQGDREASHPVYGTRLIWMIRRRRISRITGDWWGTASGRMTDSAKQIVAVRRSTQSQGNAQRKHDMKNEWENRSGASLPLTDREKSLGGVPVSLQYVLNKEFSSFMAATDYVADSLAEITERYDGVHTELAFEEFDPDPVDLVDAVRAIGLNPEQWNGLVLDLSSPLYVLEFKADYAAGRQADCGFAFIICPANLIYQCFKEARRWFRDKLDIKLVYSSKTEITDSVIKEATVDGKEWNRAMLSACDGDASCQSSRGLQMCEAQTRRASRASLKARSRKLTSRTTPTDSEDSPWQCRAFEALHAGTRIQLCDYLDEPKSKFEDYFRHGICSRTWKYTHYDNRNSTRRHLVRWVLIAKPVSRAPLPSPTRMRLTYPRTARE</sequence>
<evidence type="ECO:0000313" key="3">
    <source>
        <dbReference type="Proteomes" id="UP000294003"/>
    </source>
</evidence>
<feature type="compositionally biased region" description="Basic and acidic residues" evidence="1">
    <location>
        <begin position="222"/>
        <end position="232"/>
    </location>
</feature>
<name>A0ABY0H0S3_9PEZI</name>
<proteinExistence type="predicted"/>
<comment type="caution">
    <text evidence="2">The sequence shown here is derived from an EMBL/GenBank/DDBJ whole genome shotgun (WGS) entry which is preliminary data.</text>
</comment>
<accession>A0ABY0H0S3</accession>
<evidence type="ECO:0000313" key="2">
    <source>
        <dbReference type="EMBL" id="RYO78941.1"/>
    </source>
</evidence>
<dbReference type="Proteomes" id="UP000294003">
    <property type="component" value="Unassembled WGS sequence"/>
</dbReference>
<organism evidence="2 3">
    <name type="scientific">Monosporascus cannonballus</name>
    <dbReference type="NCBI Taxonomy" id="155416"/>
    <lineage>
        <taxon>Eukaryota</taxon>
        <taxon>Fungi</taxon>
        <taxon>Dikarya</taxon>
        <taxon>Ascomycota</taxon>
        <taxon>Pezizomycotina</taxon>
        <taxon>Sordariomycetes</taxon>
        <taxon>Xylariomycetidae</taxon>
        <taxon>Xylariales</taxon>
        <taxon>Xylariales incertae sedis</taxon>
        <taxon>Monosporascus</taxon>
    </lineage>
</organism>
<protein>
    <submittedName>
        <fullName evidence="2">Uncharacterized protein</fullName>
    </submittedName>
</protein>
<reference evidence="2 3" key="1">
    <citation type="submission" date="2018-06" db="EMBL/GenBank/DDBJ databases">
        <title>Complete Genomes of Monosporascus.</title>
        <authorList>
            <person name="Robinson A.J."/>
            <person name="Natvig D.O."/>
        </authorList>
    </citation>
    <scope>NUCLEOTIDE SEQUENCE [LARGE SCALE GENOMIC DNA]</scope>
    <source>
        <strain evidence="2 3">CBS 609.92</strain>
    </source>
</reference>
<keyword evidence="3" id="KW-1185">Reference proteome</keyword>
<feature type="region of interest" description="Disordered" evidence="1">
    <location>
        <begin position="430"/>
        <end position="452"/>
    </location>
</feature>
<feature type="compositionally biased region" description="Basic residues" evidence="1">
    <location>
        <begin position="430"/>
        <end position="441"/>
    </location>
</feature>